<feature type="signal peptide" evidence="6">
    <location>
        <begin position="1"/>
        <end position="34"/>
    </location>
</feature>
<evidence type="ECO:0008006" key="9">
    <source>
        <dbReference type="Google" id="ProtNLM"/>
    </source>
</evidence>
<accession>A0ABN3KUM9</accession>
<feature type="region of interest" description="Disordered" evidence="5">
    <location>
        <begin position="375"/>
        <end position="424"/>
    </location>
</feature>
<feature type="region of interest" description="Disordered" evidence="5">
    <location>
        <begin position="171"/>
        <end position="190"/>
    </location>
</feature>
<feature type="chain" id="PRO_5046137652" description="Glycosyl hydrolase family 43" evidence="6">
    <location>
        <begin position="35"/>
        <end position="785"/>
    </location>
</feature>
<evidence type="ECO:0000256" key="1">
    <source>
        <dbReference type="ARBA" id="ARBA00004834"/>
    </source>
</evidence>
<evidence type="ECO:0000256" key="2">
    <source>
        <dbReference type="ARBA" id="ARBA00009865"/>
    </source>
</evidence>
<evidence type="ECO:0000256" key="5">
    <source>
        <dbReference type="SAM" id="MobiDB-lite"/>
    </source>
</evidence>
<dbReference type="Gene3D" id="2.60.120.200">
    <property type="match status" value="1"/>
</dbReference>
<dbReference type="InterPro" id="IPR050727">
    <property type="entry name" value="GH43_arabinanases"/>
</dbReference>
<feature type="compositionally biased region" description="Pro residues" evidence="5">
    <location>
        <begin position="178"/>
        <end position="190"/>
    </location>
</feature>
<keyword evidence="6" id="KW-0732">Signal</keyword>
<gene>
    <name evidence="7" type="ORF">GCM10009858_06810</name>
</gene>
<comment type="similarity">
    <text evidence="2">Belongs to the glycosyl hydrolase 43 family.</text>
</comment>
<dbReference type="Proteomes" id="UP001500730">
    <property type="component" value="Unassembled WGS sequence"/>
</dbReference>
<evidence type="ECO:0000256" key="3">
    <source>
        <dbReference type="ARBA" id="ARBA00022801"/>
    </source>
</evidence>
<dbReference type="InterPro" id="IPR006710">
    <property type="entry name" value="Glyco_hydro_43"/>
</dbReference>
<reference evidence="7 8" key="1">
    <citation type="journal article" date="2019" name="Int. J. Syst. Evol. Microbiol.">
        <title>The Global Catalogue of Microorganisms (GCM) 10K type strain sequencing project: providing services to taxonomists for standard genome sequencing and annotation.</title>
        <authorList>
            <consortium name="The Broad Institute Genomics Platform"/>
            <consortium name="The Broad Institute Genome Sequencing Center for Infectious Disease"/>
            <person name="Wu L."/>
            <person name="Ma J."/>
        </authorList>
    </citation>
    <scope>NUCLEOTIDE SEQUENCE [LARGE SCALE GENOMIC DNA]</scope>
    <source>
        <strain evidence="7 8">JCM 16259</strain>
    </source>
</reference>
<evidence type="ECO:0000313" key="8">
    <source>
        <dbReference type="Proteomes" id="UP001500730"/>
    </source>
</evidence>
<dbReference type="InterPro" id="IPR023296">
    <property type="entry name" value="Glyco_hydro_beta-prop_sf"/>
</dbReference>
<organism evidence="7 8">
    <name type="scientific">Terrabacter carboxydivorans</name>
    <dbReference type="NCBI Taxonomy" id="619730"/>
    <lineage>
        <taxon>Bacteria</taxon>
        <taxon>Bacillati</taxon>
        <taxon>Actinomycetota</taxon>
        <taxon>Actinomycetes</taxon>
        <taxon>Micrococcales</taxon>
        <taxon>Intrasporangiaceae</taxon>
        <taxon>Terrabacter</taxon>
    </lineage>
</organism>
<name>A0ABN3KUM9_9MICO</name>
<evidence type="ECO:0000256" key="6">
    <source>
        <dbReference type="SAM" id="SignalP"/>
    </source>
</evidence>
<keyword evidence="4" id="KW-0326">Glycosidase</keyword>
<dbReference type="EMBL" id="BAAARE010000002">
    <property type="protein sequence ID" value="GAA2472108.1"/>
    <property type="molecule type" value="Genomic_DNA"/>
</dbReference>
<dbReference type="PANTHER" id="PTHR43301">
    <property type="entry name" value="ARABINAN ENDO-1,5-ALPHA-L-ARABINOSIDASE"/>
    <property type="match status" value="1"/>
</dbReference>
<protein>
    <recommendedName>
        <fullName evidence="9">Glycosyl hydrolase family 43</fullName>
    </recommendedName>
</protein>
<proteinExistence type="inferred from homology"/>
<dbReference type="SUPFAM" id="SSF75005">
    <property type="entry name" value="Arabinanase/levansucrase/invertase"/>
    <property type="match status" value="1"/>
</dbReference>
<dbReference type="CDD" id="cd18616">
    <property type="entry name" value="GH43_ABN-like"/>
    <property type="match status" value="1"/>
</dbReference>
<dbReference type="Gene3D" id="2.115.10.20">
    <property type="entry name" value="Glycosyl hydrolase domain, family 43"/>
    <property type="match status" value="1"/>
</dbReference>
<evidence type="ECO:0000256" key="4">
    <source>
        <dbReference type="ARBA" id="ARBA00023295"/>
    </source>
</evidence>
<dbReference type="RefSeq" id="WP_344252941.1">
    <property type="nucleotide sequence ID" value="NZ_BAAARE010000002.1"/>
</dbReference>
<dbReference type="PANTHER" id="PTHR43301:SF3">
    <property type="entry name" value="ARABINAN ENDO-1,5-ALPHA-L-ARABINOSIDASE A-RELATED"/>
    <property type="match status" value="1"/>
</dbReference>
<dbReference type="Pfam" id="PF04616">
    <property type="entry name" value="Glyco_hydro_43"/>
    <property type="match status" value="1"/>
</dbReference>
<keyword evidence="3" id="KW-0378">Hydrolase</keyword>
<comment type="caution">
    <text evidence="7">The sequence shown here is derived from an EMBL/GenBank/DDBJ whole genome shotgun (WGS) entry which is preliminary data.</text>
</comment>
<evidence type="ECO:0000313" key="7">
    <source>
        <dbReference type="EMBL" id="GAA2472108.1"/>
    </source>
</evidence>
<comment type="pathway">
    <text evidence="1">Glycan metabolism; L-arabinan degradation.</text>
</comment>
<sequence>MRPSASPRARALTRGTACLAAVLAAVGLTAAAPAFGSRMPSAAVPASGPAAGAVVSGPGHTAYDNAVSDSFSDTFADPSVIRGRDGWWYAYATSDPLKAGDPPGAMHMARTKDWSSWEYLGTVFTAANRPAWATPTAGLWAPDIRYVAGRYVLYFTVTDTTLNPGDDSAIGAATAPTPSGPWTPAPAPAVPPRPASGGGFLWTFDPAGFTDVDGQRYLYYGSYFGGLWATKMSADGLTPVGTATQVAIDNRYEGSYVVRHGDYYYLMGSAANCCAGPTTGYSVFAGRSRSPLGPFVDAEGTPLLTSRVGGTTVLTQNGNRFVGAGHHAVVTDAEGRDFIAYHAIDRNHPWLTTPFGINRRPMLLDRLDWVDGWPRTRAGAGPSDTPQPAPTLASGLGITPTDPSASGFKGLAAGPADPVTGDTALVHGTASTTASAPAGPIHVRLDHRGTEPLRVLLGRDQAVKVTLDPKGSRLTAQVERDGTVRSSTTTLPALPAGALRTLTVEATADGLTAEVTESDLGDVVARATVPGDARPAAAPVRLSSSRAVVDNVVVNPAAADAAALAPVPVAGALLESEEFSDPSLAGFNWVRRNPAVTVSGGSLRWPVEGTDLVGGGNDASVLLHDTPGDGDWIAEAKTTLDLGVDTVRNYQQVGLVAYENDDDFARLSNVAIWNTRQTEFGRETAADPADPGGPTSYGGAIIGTSAPTLWLRLAHHRNAAGEHLYRAGTSRDGVHWTWGATWTFRAGTDPRIGLVAHGGASPAVTAEVDHLRFYASTWPADPAAG</sequence>
<keyword evidence="8" id="KW-1185">Reference proteome</keyword>